<protein>
    <submittedName>
        <fullName evidence="2">Asp-hemolysin</fullName>
    </submittedName>
</protein>
<proteinExistence type="inferred from homology"/>
<dbReference type="HOGENOM" id="CLU_115909_0_0_1"/>
<dbReference type="Gene3D" id="2.60.270.50">
    <property type="match status" value="1"/>
</dbReference>
<dbReference type="Pfam" id="PF06355">
    <property type="entry name" value="Aegerolysin"/>
    <property type="match status" value="1"/>
</dbReference>
<gene>
    <name evidence="2" type="ORF">BBAD15_g8780</name>
</gene>
<dbReference type="STRING" id="1245745.A0A0A2VIH4"/>
<dbReference type="EMBL" id="ANFO01000900">
    <property type="protein sequence ID" value="KGQ05950.1"/>
    <property type="molecule type" value="Genomic_DNA"/>
</dbReference>
<dbReference type="AlphaFoldDB" id="A0A0A2VIH4"/>
<dbReference type="eggNOG" id="ENOG502SSEK">
    <property type="taxonomic scope" value="Eukaryota"/>
</dbReference>
<dbReference type="Proteomes" id="UP000030106">
    <property type="component" value="Unassembled WGS sequence"/>
</dbReference>
<dbReference type="GO" id="GO:0019836">
    <property type="term" value="P:symbiont-mediated hemolysis of host erythrocyte"/>
    <property type="evidence" value="ECO:0007669"/>
    <property type="project" value="InterPro"/>
</dbReference>
<comment type="similarity">
    <text evidence="1">Belongs to the aegerolysin family.</text>
</comment>
<dbReference type="PIRSF" id="PIRSF007951">
    <property type="entry name" value="Hemolysin, aegerolysin type"/>
    <property type="match status" value="1"/>
</dbReference>
<evidence type="ECO:0000313" key="3">
    <source>
        <dbReference type="Proteomes" id="UP000030106"/>
    </source>
</evidence>
<comment type="caution">
    <text evidence="2">The sequence shown here is derived from an EMBL/GenBank/DDBJ whole genome shotgun (WGS) entry which is preliminary data.</text>
</comment>
<evidence type="ECO:0000313" key="2">
    <source>
        <dbReference type="EMBL" id="KGQ05950.1"/>
    </source>
</evidence>
<dbReference type="OrthoDB" id="2727348at2759"/>
<evidence type="ECO:0000256" key="1">
    <source>
        <dbReference type="ARBA" id="ARBA00010795"/>
    </source>
</evidence>
<reference evidence="2 3" key="1">
    <citation type="submission" date="2012-10" db="EMBL/GenBank/DDBJ databases">
        <title>Genome sequencing and analysis of entomopathogenic fungi Beauveria bassiana D1-5.</title>
        <authorList>
            <person name="Li Q."/>
            <person name="Wang L."/>
            <person name="Zhang Z."/>
            <person name="Wang Q."/>
            <person name="Ren J."/>
            <person name="Wang M."/>
            <person name="Xu W."/>
            <person name="Wang J."/>
            <person name="Lu Y."/>
            <person name="Du Q."/>
            <person name="Sun Z."/>
        </authorList>
    </citation>
    <scope>NUCLEOTIDE SEQUENCE [LARGE SCALE GENOMIC DNA]</scope>
    <source>
        <strain evidence="2 3">D1-5</strain>
    </source>
</reference>
<accession>A0A0A2VIH4</accession>
<dbReference type="InterPro" id="IPR009413">
    <property type="entry name" value="Aegerolysin-typ"/>
</dbReference>
<name>A0A0A2VIH4_BEABA</name>
<sequence>MAYAQWVSVTIVNIVNSGIISVQDAYVLWGKFYEGDNKNNEIQPAQVNKTTVAPGAQVTVAASGRSDSSSGVEGGFNIHLGGQKICGVYFNCPWGEKTNDFQIRDYDPATSPYHINTSPINRDSGALGNVTVTVLLR</sequence>
<organism evidence="2 3">
    <name type="scientific">Beauveria bassiana D1-5</name>
    <dbReference type="NCBI Taxonomy" id="1245745"/>
    <lineage>
        <taxon>Eukaryota</taxon>
        <taxon>Fungi</taxon>
        <taxon>Dikarya</taxon>
        <taxon>Ascomycota</taxon>
        <taxon>Pezizomycotina</taxon>
        <taxon>Sordariomycetes</taxon>
        <taxon>Hypocreomycetidae</taxon>
        <taxon>Hypocreales</taxon>
        <taxon>Cordycipitaceae</taxon>
        <taxon>Beauveria</taxon>
    </lineage>
</organism>